<dbReference type="AlphaFoldDB" id="A0A9N9FVT8"/>
<dbReference type="Gene3D" id="1.50.10.20">
    <property type="match status" value="1"/>
</dbReference>
<dbReference type="PANTHER" id="PTHR31739">
    <property type="entry name" value="ENT-COPALYL DIPHOSPHATE SYNTHASE, CHLOROPLASTIC"/>
    <property type="match status" value="1"/>
</dbReference>
<reference evidence="1" key="1">
    <citation type="submission" date="2021-06" db="EMBL/GenBank/DDBJ databases">
        <authorList>
            <person name="Kallberg Y."/>
            <person name="Tangrot J."/>
            <person name="Rosling A."/>
        </authorList>
    </citation>
    <scope>NUCLEOTIDE SEQUENCE</scope>
    <source>
        <strain evidence="1">MT106</strain>
    </source>
</reference>
<organism evidence="1 2">
    <name type="scientific">Ambispora gerdemannii</name>
    <dbReference type="NCBI Taxonomy" id="144530"/>
    <lineage>
        <taxon>Eukaryota</taxon>
        <taxon>Fungi</taxon>
        <taxon>Fungi incertae sedis</taxon>
        <taxon>Mucoromycota</taxon>
        <taxon>Glomeromycotina</taxon>
        <taxon>Glomeromycetes</taxon>
        <taxon>Archaeosporales</taxon>
        <taxon>Ambisporaceae</taxon>
        <taxon>Ambispora</taxon>
    </lineage>
</organism>
<protein>
    <submittedName>
        <fullName evidence="1">5734_t:CDS:1</fullName>
    </submittedName>
</protein>
<keyword evidence="2" id="KW-1185">Reference proteome</keyword>
<dbReference type="InterPro" id="IPR050148">
    <property type="entry name" value="Terpene_synthase-like"/>
</dbReference>
<evidence type="ECO:0000313" key="1">
    <source>
        <dbReference type="EMBL" id="CAG8561027.1"/>
    </source>
</evidence>
<dbReference type="GO" id="GO:0000287">
    <property type="term" value="F:magnesium ion binding"/>
    <property type="evidence" value="ECO:0007669"/>
    <property type="project" value="TreeGrafter"/>
</dbReference>
<gene>
    <name evidence="1" type="ORF">AGERDE_LOCUS7153</name>
</gene>
<dbReference type="Gene3D" id="1.50.10.160">
    <property type="match status" value="1"/>
</dbReference>
<sequence length="742" mass="84552">MPSTLSQININSSSNTVVIDNNNNDYIKPKKKRNIFQKSGSKICRLFNCKGKKTTSKNNISHKRQRSVPMTQTTTETTVVSYQERQSQSITAQIPVNNINDINVIISNADSVTNKNSIISNADETITSINNNNIITTDNSNSTAAEYQLTAYDIAWVAMIPTSRYKQTKDPRDFMLAFPECFRWLLNYQDSKGSWGKIGVKSIVPSLSVLLSLRFFKARAGEYFQAKLEDIGITINHFQQMVTKGEAFLRKTLKNWNIDSNQSTTPHEKMILYYLEELEKFNPSNPFDFPSRQKLRNNNIISRTPHTRHSALLNLTNNYVPVETLISITMVTDSHSLASDFTILHNNYRTSPAATASYLILAPHWDREAFGLLQNMINNWKTVLATSGQTNNITTTTSSFPHYDFESCLVIECLGDLVDTIESVSPNDNNLSSLHLKFEDIVKYLREQLEEQDGIILTAIPLNNNKSLYKINYTALALRLITQFDPLNRIDIESFIQSFWNGKYFNHLPNDEQKVTSTVFNVHALEVLLIEREKLKNRKQYRISFEVETALGKYTSFNLDYIITSTITFIQSQRAKNFLWLDDAPHNSPWYTTMQTIKTLLSLVEHPRVLVSTSFKNKPSLMAYCRSTIDHALATQHPDGSWGTTSSYDALGNLEETSYVIQLLKIANEYGASDHALMDALAKGCDYLFRHFDSAMNDPNYFYNFEPPLWGNHITQRLVRALILCALKDPSSKNNDDDIGGY</sequence>
<dbReference type="EMBL" id="CAJVPL010001244">
    <property type="protein sequence ID" value="CAG8561027.1"/>
    <property type="molecule type" value="Genomic_DNA"/>
</dbReference>
<dbReference type="GO" id="GO:0010333">
    <property type="term" value="F:terpene synthase activity"/>
    <property type="evidence" value="ECO:0007669"/>
    <property type="project" value="InterPro"/>
</dbReference>
<accession>A0A9N9FVT8</accession>
<dbReference type="SUPFAM" id="SSF48239">
    <property type="entry name" value="Terpenoid cyclases/Protein prenyltransferases"/>
    <property type="match status" value="1"/>
</dbReference>
<dbReference type="OrthoDB" id="2343925at2759"/>
<dbReference type="InterPro" id="IPR008930">
    <property type="entry name" value="Terpenoid_cyclase/PrenylTrfase"/>
</dbReference>
<dbReference type="PANTHER" id="PTHR31739:SF25">
    <property type="entry name" value="(E,E)-GERANYLLINALOOL SYNTHASE"/>
    <property type="match status" value="1"/>
</dbReference>
<name>A0A9N9FVT8_9GLOM</name>
<evidence type="ECO:0000313" key="2">
    <source>
        <dbReference type="Proteomes" id="UP000789831"/>
    </source>
</evidence>
<comment type="caution">
    <text evidence="1">The sequence shown here is derived from an EMBL/GenBank/DDBJ whole genome shotgun (WGS) entry which is preliminary data.</text>
</comment>
<dbReference type="Proteomes" id="UP000789831">
    <property type="component" value="Unassembled WGS sequence"/>
</dbReference>
<dbReference type="GO" id="GO:0016102">
    <property type="term" value="P:diterpenoid biosynthetic process"/>
    <property type="evidence" value="ECO:0007669"/>
    <property type="project" value="TreeGrafter"/>
</dbReference>
<proteinExistence type="predicted"/>